<accession>A0ABD2Y1Z2</accession>
<dbReference type="InterPro" id="IPR044730">
    <property type="entry name" value="RNase_H-like_dom_plant"/>
</dbReference>
<reference evidence="2 3" key="1">
    <citation type="submission" date="2024-11" db="EMBL/GenBank/DDBJ databases">
        <title>A near-complete genome assembly of Cinchona calisaya.</title>
        <authorList>
            <person name="Lian D.C."/>
            <person name="Zhao X.W."/>
            <person name="Wei L."/>
        </authorList>
    </citation>
    <scope>NUCLEOTIDE SEQUENCE [LARGE SCALE GENOMIC DNA]</scope>
    <source>
        <tissue evidence="2">Nenye</tissue>
    </source>
</reference>
<protein>
    <recommendedName>
        <fullName evidence="1">RNase H type-1 domain-containing protein</fullName>
    </recommendedName>
</protein>
<dbReference type="PANTHER" id="PTHR47723">
    <property type="entry name" value="OS05G0353850 PROTEIN"/>
    <property type="match status" value="1"/>
</dbReference>
<dbReference type="Proteomes" id="UP001630127">
    <property type="component" value="Unassembled WGS sequence"/>
</dbReference>
<dbReference type="EMBL" id="JBJUIK010000016">
    <property type="protein sequence ID" value="KAL3500452.1"/>
    <property type="molecule type" value="Genomic_DNA"/>
</dbReference>
<sequence length="304" mass="34555">MLAAYLLQVRKLSSSRSPHLLLVIVDNMLPCLLAYVMNLESRITSYRVLLEIKSRSTLQTGTQLGGLGLRKPFDLITVGLANLYCRLTKEPCSIWAAILESPNIDSHRGNPSPTGSGGLIRDNHGRWIVGYKRNLETNTNILAELWGLKDGSLLAEDRNFLNLEISIDAKAIIELICSANTSSRAYENIIFNCRLGGRGQRFNNYDLRYKERSLLRSHYRGQRQMSTWESHVYEKFKRPAKAIYYHGNISPDQIIRSKLNRKLDVVKMMLPVAAKGWKVINKELFQPTYIGQRLEEVGEASSNK</sequence>
<organism evidence="2 3">
    <name type="scientific">Cinchona calisaya</name>
    <dbReference type="NCBI Taxonomy" id="153742"/>
    <lineage>
        <taxon>Eukaryota</taxon>
        <taxon>Viridiplantae</taxon>
        <taxon>Streptophyta</taxon>
        <taxon>Embryophyta</taxon>
        <taxon>Tracheophyta</taxon>
        <taxon>Spermatophyta</taxon>
        <taxon>Magnoliopsida</taxon>
        <taxon>eudicotyledons</taxon>
        <taxon>Gunneridae</taxon>
        <taxon>Pentapetalae</taxon>
        <taxon>asterids</taxon>
        <taxon>lamiids</taxon>
        <taxon>Gentianales</taxon>
        <taxon>Rubiaceae</taxon>
        <taxon>Cinchonoideae</taxon>
        <taxon>Cinchoneae</taxon>
        <taxon>Cinchona</taxon>
    </lineage>
</organism>
<evidence type="ECO:0000259" key="1">
    <source>
        <dbReference type="Pfam" id="PF13456"/>
    </source>
</evidence>
<evidence type="ECO:0000313" key="2">
    <source>
        <dbReference type="EMBL" id="KAL3500452.1"/>
    </source>
</evidence>
<proteinExistence type="predicted"/>
<feature type="domain" description="RNase H type-1" evidence="1">
    <location>
        <begin position="109"/>
        <end position="194"/>
    </location>
</feature>
<dbReference type="InterPro" id="IPR002156">
    <property type="entry name" value="RNaseH_domain"/>
</dbReference>
<keyword evidence="3" id="KW-1185">Reference proteome</keyword>
<dbReference type="InterPro" id="IPR036397">
    <property type="entry name" value="RNaseH_sf"/>
</dbReference>
<dbReference type="PANTHER" id="PTHR47723:SF13">
    <property type="entry name" value="PUTATIVE-RELATED"/>
    <property type="match status" value="1"/>
</dbReference>
<dbReference type="SUPFAM" id="SSF53098">
    <property type="entry name" value="Ribonuclease H-like"/>
    <property type="match status" value="1"/>
</dbReference>
<dbReference type="InterPro" id="IPR053151">
    <property type="entry name" value="RNase_H-like"/>
</dbReference>
<gene>
    <name evidence="2" type="ORF">ACH5RR_039545</name>
</gene>
<comment type="caution">
    <text evidence="2">The sequence shown here is derived from an EMBL/GenBank/DDBJ whole genome shotgun (WGS) entry which is preliminary data.</text>
</comment>
<dbReference type="Gene3D" id="3.30.420.10">
    <property type="entry name" value="Ribonuclease H-like superfamily/Ribonuclease H"/>
    <property type="match status" value="1"/>
</dbReference>
<dbReference type="InterPro" id="IPR012337">
    <property type="entry name" value="RNaseH-like_sf"/>
</dbReference>
<name>A0ABD2Y1Z2_9GENT</name>
<dbReference type="Pfam" id="PF13456">
    <property type="entry name" value="RVT_3"/>
    <property type="match status" value="1"/>
</dbReference>
<dbReference type="CDD" id="cd06222">
    <property type="entry name" value="RNase_H_like"/>
    <property type="match status" value="1"/>
</dbReference>
<dbReference type="AlphaFoldDB" id="A0ABD2Y1Z2"/>
<evidence type="ECO:0000313" key="3">
    <source>
        <dbReference type="Proteomes" id="UP001630127"/>
    </source>
</evidence>